<protein>
    <submittedName>
        <fullName evidence="1">Uncharacterized protein</fullName>
    </submittedName>
</protein>
<dbReference type="Proteomes" id="UP000192333">
    <property type="component" value="Chromosome I"/>
</dbReference>
<evidence type="ECO:0000313" key="2">
    <source>
        <dbReference type="Proteomes" id="UP000192333"/>
    </source>
</evidence>
<dbReference type="EMBL" id="LT838813">
    <property type="protein sequence ID" value="SMD46305.1"/>
    <property type="molecule type" value="Genomic_DNA"/>
</dbReference>
<gene>
    <name evidence="1" type="ORF">SAMN00777080_4989</name>
</gene>
<reference evidence="2" key="1">
    <citation type="submission" date="2017-04" db="EMBL/GenBank/DDBJ databases">
        <authorList>
            <person name="Varghese N."/>
            <person name="Submissions S."/>
        </authorList>
    </citation>
    <scope>NUCLEOTIDE SEQUENCE [LARGE SCALE GENOMIC DNA]</scope>
    <source>
        <strain evidence="2">DSM 16537</strain>
    </source>
</reference>
<evidence type="ECO:0000313" key="1">
    <source>
        <dbReference type="EMBL" id="SMD46305.1"/>
    </source>
</evidence>
<name>A0A1W2HBP9_9BACT</name>
<sequence>MKRMSLTEKNIINSSTELSLRSTFRLSDFEFQTNSMTEIALIVAIKTPGCGAPRITETEKGTKHLTRGYRYFAPRGDAKENS</sequence>
<proteinExistence type="predicted"/>
<dbReference type="RefSeq" id="WP_157370292.1">
    <property type="nucleotide sequence ID" value="NZ_LT838813.1"/>
</dbReference>
<dbReference type="AlphaFoldDB" id="A0A1W2HBP9"/>
<keyword evidence="2" id="KW-1185">Reference proteome</keyword>
<organism evidence="1 2">
    <name type="scientific">Aquiflexum balticum DSM 16537</name>
    <dbReference type="NCBI Taxonomy" id="758820"/>
    <lineage>
        <taxon>Bacteria</taxon>
        <taxon>Pseudomonadati</taxon>
        <taxon>Bacteroidota</taxon>
        <taxon>Cytophagia</taxon>
        <taxon>Cytophagales</taxon>
        <taxon>Cyclobacteriaceae</taxon>
        <taxon>Aquiflexum</taxon>
    </lineage>
</organism>
<accession>A0A1W2HBP9</accession>